<accession>A0A2A9NEE3</accession>
<protein>
    <submittedName>
        <fullName evidence="2">Uncharacterized protein</fullName>
    </submittedName>
</protein>
<reference evidence="2 3" key="1">
    <citation type="submission" date="2014-02" db="EMBL/GenBank/DDBJ databases">
        <title>Transposable element dynamics among asymbiotic and ectomycorrhizal Amanita fungi.</title>
        <authorList>
            <consortium name="DOE Joint Genome Institute"/>
            <person name="Hess J."/>
            <person name="Skrede I."/>
            <person name="Wolfe B."/>
            <person name="LaButti K."/>
            <person name="Ohm R.A."/>
            <person name="Grigoriev I.V."/>
            <person name="Pringle A."/>
        </authorList>
    </citation>
    <scope>NUCLEOTIDE SEQUENCE [LARGE SCALE GENOMIC DNA]</scope>
    <source>
        <strain evidence="2 3">SKay4041</strain>
    </source>
</reference>
<keyword evidence="3" id="KW-1185">Reference proteome</keyword>
<dbReference type="EMBL" id="KZ302237">
    <property type="protein sequence ID" value="PFH46092.1"/>
    <property type="molecule type" value="Genomic_DNA"/>
</dbReference>
<proteinExistence type="predicted"/>
<name>A0A2A9NEE3_9AGAR</name>
<evidence type="ECO:0000313" key="3">
    <source>
        <dbReference type="Proteomes" id="UP000242287"/>
    </source>
</evidence>
<organism evidence="2 3">
    <name type="scientific">Amanita thiersii Skay4041</name>
    <dbReference type="NCBI Taxonomy" id="703135"/>
    <lineage>
        <taxon>Eukaryota</taxon>
        <taxon>Fungi</taxon>
        <taxon>Dikarya</taxon>
        <taxon>Basidiomycota</taxon>
        <taxon>Agaricomycotina</taxon>
        <taxon>Agaricomycetes</taxon>
        <taxon>Agaricomycetidae</taxon>
        <taxon>Agaricales</taxon>
        <taxon>Pluteineae</taxon>
        <taxon>Amanitaceae</taxon>
        <taxon>Amanita</taxon>
    </lineage>
</organism>
<feature type="compositionally biased region" description="Basic residues" evidence="1">
    <location>
        <begin position="76"/>
        <end position="95"/>
    </location>
</feature>
<feature type="compositionally biased region" description="Basic and acidic residues" evidence="1">
    <location>
        <begin position="58"/>
        <end position="75"/>
    </location>
</feature>
<dbReference type="Proteomes" id="UP000242287">
    <property type="component" value="Unassembled WGS sequence"/>
</dbReference>
<sequence>MAPYPAPFPDPHHCGTCKKVFTTTCVKKGHMVRCPKCDHWIKPGNQCPHCKAVEDAEERRKKEEEEKKKKEGDRGGKKKKKSGTNKKGKRSLAQY</sequence>
<evidence type="ECO:0000313" key="2">
    <source>
        <dbReference type="EMBL" id="PFH46092.1"/>
    </source>
</evidence>
<dbReference type="AlphaFoldDB" id="A0A2A9NEE3"/>
<gene>
    <name evidence="2" type="ORF">AMATHDRAFT_8230</name>
</gene>
<evidence type="ECO:0000256" key="1">
    <source>
        <dbReference type="SAM" id="MobiDB-lite"/>
    </source>
</evidence>
<feature type="region of interest" description="Disordered" evidence="1">
    <location>
        <begin position="58"/>
        <end position="95"/>
    </location>
</feature>